<dbReference type="InterPro" id="IPR050306">
    <property type="entry name" value="PfkB_Carbo_kinase"/>
</dbReference>
<dbReference type="PROSITE" id="PS00584">
    <property type="entry name" value="PFKB_KINASES_2"/>
    <property type="match status" value="1"/>
</dbReference>
<evidence type="ECO:0000256" key="2">
    <source>
        <dbReference type="ARBA" id="ARBA00022679"/>
    </source>
</evidence>
<keyword evidence="5" id="KW-0067">ATP-binding</keyword>
<dbReference type="CDD" id="cd01167">
    <property type="entry name" value="bac_FRK"/>
    <property type="match status" value="1"/>
</dbReference>
<comment type="similarity">
    <text evidence="1">Belongs to the carbohydrate kinase PfkB family.</text>
</comment>
<dbReference type="InterPro" id="IPR011611">
    <property type="entry name" value="PfkB_dom"/>
</dbReference>
<evidence type="ECO:0000313" key="7">
    <source>
        <dbReference type="EMBL" id="NGY05840.1"/>
    </source>
</evidence>
<accession>A0A6M2BU24</accession>
<dbReference type="RefSeq" id="WP_166258145.1">
    <property type="nucleotide sequence ID" value="NZ_JAAMOW010000007.1"/>
</dbReference>
<sequence length="316" mass="33221">MSAVPVSLPRFVVLGEALTDFVRTDSQAWHSVAGGACWNVARVAGTLGIAAAWAGAVSEDFFGDEIAVKSQAAHLDARFLQRARKPPLIAMVHQLDPPAYFFLGNDTADLAFDEALLPADWQQACDIAHFGCISLVRQPLAERLMRIAADLKQQGVKISYDPNYRNLMGADFADSFERMARLADIIKLSDEDLAQIYKGLSPAAALARVREVAANAMILFTRGAGGVALHVGDRVIEQPAFAVNLADTVGAGDACIGGFVSSLLFDPSRDAAQALRFAAATAAAACMRAGAHAPSLAEVEALLQRGEAGGAISGAA</sequence>
<dbReference type="EMBL" id="JAAMOW010000007">
    <property type="protein sequence ID" value="NGY05840.1"/>
    <property type="molecule type" value="Genomic_DNA"/>
</dbReference>
<organism evidence="7 8">
    <name type="scientific">Solimonas terrae</name>
    <dbReference type="NCBI Taxonomy" id="1396819"/>
    <lineage>
        <taxon>Bacteria</taxon>
        <taxon>Pseudomonadati</taxon>
        <taxon>Pseudomonadota</taxon>
        <taxon>Gammaproteobacteria</taxon>
        <taxon>Nevskiales</taxon>
        <taxon>Nevskiaceae</taxon>
        <taxon>Solimonas</taxon>
    </lineage>
</organism>
<evidence type="ECO:0000256" key="4">
    <source>
        <dbReference type="ARBA" id="ARBA00022777"/>
    </source>
</evidence>
<dbReference type="Gene3D" id="3.40.1190.20">
    <property type="match status" value="1"/>
</dbReference>
<evidence type="ECO:0000256" key="5">
    <source>
        <dbReference type="ARBA" id="ARBA00022840"/>
    </source>
</evidence>
<keyword evidence="2" id="KW-0808">Transferase</keyword>
<proteinExistence type="inferred from homology"/>
<evidence type="ECO:0000256" key="3">
    <source>
        <dbReference type="ARBA" id="ARBA00022741"/>
    </source>
</evidence>
<dbReference type="Pfam" id="PF00294">
    <property type="entry name" value="PfkB"/>
    <property type="match status" value="1"/>
</dbReference>
<dbReference type="AlphaFoldDB" id="A0A6M2BU24"/>
<dbReference type="PANTHER" id="PTHR43085">
    <property type="entry name" value="HEXOKINASE FAMILY MEMBER"/>
    <property type="match status" value="1"/>
</dbReference>
<reference evidence="7 8" key="1">
    <citation type="journal article" date="2014" name="Int. J. Syst. Evol. Microbiol.">
        <title>Solimonas terrae sp. nov., isolated from soil.</title>
        <authorList>
            <person name="Kim S.J."/>
            <person name="Moon J.Y."/>
            <person name="Weon H.Y."/>
            <person name="Ahn J.H."/>
            <person name="Chen W.M."/>
            <person name="Kwon S.W."/>
        </authorList>
    </citation>
    <scope>NUCLEOTIDE SEQUENCE [LARGE SCALE GENOMIC DNA]</scope>
    <source>
        <strain evidence="7 8">KIS83-12</strain>
    </source>
</reference>
<keyword evidence="3" id="KW-0547">Nucleotide-binding</keyword>
<dbReference type="PANTHER" id="PTHR43085:SF1">
    <property type="entry name" value="PSEUDOURIDINE KINASE-RELATED"/>
    <property type="match status" value="1"/>
</dbReference>
<dbReference type="InterPro" id="IPR029056">
    <property type="entry name" value="Ribokinase-like"/>
</dbReference>
<gene>
    <name evidence="7" type="ORF">G7Y85_13790</name>
</gene>
<dbReference type="SUPFAM" id="SSF53613">
    <property type="entry name" value="Ribokinase-like"/>
    <property type="match status" value="1"/>
</dbReference>
<keyword evidence="4 7" id="KW-0418">Kinase</keyword>
<name>A0A6M2BU24_9GAMM</name>
<dbReference type="InterPro" id="IPR002173">
    <property type="entry name" value="Carboh/pur_kinase_PfkB_CS"/>
</dbReference>
<evidence type="ECO:0000256" key="1">
    <source>
        <dbReference type="ARBA" id="ARBA00010688"/>
    </source>
</evidence>
<comment type="caution">
    <text evidence="7">The sequence shown here is derived from an EMBL/GenBank/DDBJ whole genome shotgun (WGS) entry which is preliminary data.</text>
</comment>
<dbReference type="GO" id="GO:0005524">
    <property type="term" value="F:ATP binding"/>
    <property type="evidence" value="ECO:0007669"/>
    <property type="project" value="UniProtKB-KW"/>
</dbReference>
<evidence type="ECO:0000259" key="6">
    <source>
        <dbReference type="Pfam" id="PF00294"/>
    </source>
</evidence>
<dbReference type="GO" id="GO:0016301">
    <property type="term" value="F:kinase activity"/>
    <property type="evidence" value="ECO:0007669"/>
    <property type="project" value="UniProtKB-KW"/>
</dbReference>
<evidence type="ECO:0000313" key="8">
    <source>
        <dbReference type="Proteomes" id="UP000472676"/>
    </source>
</evidence>
<keyword evidence="8" id="KW-1185">Reference proteome</keyword>
<feature type="domain" description="Carbohydrate kinase PfkB" evidence="6">
    <location>
        <begin position="12"/>
        <end position="294"/>
    </location>
</feature>
<protein>
    <submittedName>
        <fullName evidence="7">Carbohydrate kinase</fullName>
    </submittedName>
</protein>
<dbReference type="Proteomes" id="UP000472676">
    <property type="component" value="Unassembled WGS sequence"/>
</dbReference>